<comment type="function">
    <text evidence="12">Ethanolamine phosphate transferase involved in glycosylphosphatidylinositol-anchor biosynthesis. Transfers ethanolamine phosphate to the first alpha-1,4-linked mannose of the glycosylphosphatidylinositol precursor of GPI-anchor.</text>
</comment>
<feature type="transmembrane region" description="Helical" evidence="12">
    <location>
        <begin position="805"/>
        <end position="829"/>
    </location>
</feature>
<comment type="pathway">
    <text evidence="2 12">Glycolipid biosynthesis; glycosylphosphatidylinositol-anchor biosynthesis.</text>
</comment>
<evidence type="ECO:0000256" key="12">
    <source>
        <dbReference type="RuleBase" id="RU367138"/>
    </source>
</evidence>
<evidence type="ECO:0000256" key="9">
    <source>
        <dbReference type="ARBA" id="ARBA00022989"/>
    </source>
</evidence>
<keyword evidence="9 12" id="KW-1133">Transmembrane helix</keyword>
<dbReference type="PANTHER" id="PTHR12250:SF0">
    <property type="entry name" value="GPI ETHANOLAMINE PHOSPHATE TRANSFERASE 1"/>
    <property type="match status" value="1"/>
</dbReference>
<dbReference type="Gene3D" id="3.40.720.10">
    <property type="entry name" value="Alkaline Phosphatase, subunit A"/>
    <property type="match status" value="1"/>
</dbReference>
<dbReference type="PANTHER" id="PTHR12250">
    <property type="entry name" value="PHOSPHATIDYLINOSITOL GLYCAN, CLASS N"/>
    <property type="match status" value="1"/>
</dbReference>
<evidence type="ECO:0000256" key="6">
    <source>
        <dbReference type="ARBA" id="ARBA00022679"/>
    </source>
</evidence>
<dbReference type="InterPro" id="IPR017852">
    <property type="entry name" value="GPI_EtnP_transferase_1_C"/>
</dbReference>
<feature type="transmembrane region" description="Helical" evidence="12">
    <location>
        <begin position="849"/>
        <end position="868"/>
    </location>
</feature>
<dbReference type="AlphaFoldDB" id="A0A1B6C8V4"/>
<dbReference type="Pfam" id="PF04987">
    <property type="entry name" value="PigN"/>
    <property type="match status" value="1"/>
</dbReference>
<evidence type="ECO:0000256" key="1">
    <source>
        <dbReference type="ARBA" id="ARBA00004477"/>
    </source>
</evidence>
<dbReference type="Pfam" id="PF01663">
    <property type="entry name" value="Phosphodiest"/>
    <property type="match status" value="1"/>
</dbReference>
<organism evidence="14">
    <name type="scientific">Clastoptera arizonana</name>
    <name type="common">Arizona spittle bug</name>
    <dbReference type="NCBI Taxonomy" id="38151"/>
    <lineage>
        <taxon>Eukaryota</taxon>
        <taxon>Metazoa</taxon>
        <taxon>Ecdysozoa</taxon>
        <taxon>Arthropoda</taxon>
        <taxon>Hexapoda</taxon>
        <taxon>Insecta</taxon>
        <taxon>Pterygota</taxon>
        <taxon>Neoptera</taxon>
        <taxon>Paraneoptera</taxon>
        <taxon>Hemiptera</taxon>
        <taxon>Auchenorrhyncha</taxon>
        <taxon>Cercopoidea</taxon>
        <taxon>Clastopteridae</taxon>
        <taxon>Clastoptera</taxon>
    </lineage>
</organism>
<comment type="similarity">
    <text evidence="3 12">Belongs to the PIGG/PIGN/PIGO family. PIGN subfamily.</text>
</comment>
<keyword evidence="5 12" id="KW-0337">GPI-anchor biosynthesis</keyword>
<gene>
    <name evidence="14" type="ORF">g.41408</name>
</gene>
<evidence type="ECO:0000256" key="8">
    <source>
        <dbReference type="ARBA" id="ARBA00022824"/>
    </source>
</evidence>
<comment type="subcellular location">
    <subcellularLocation>
        <location evidence="1 12">Endoplasmic reticulum membrane</location>
        <topology evidence="1 12">Multi-pass membrane protein</topology>
    </subcellularLocation>
</comment>
<feature type="transmembrane region" description="Helical" evidence="12">
    <location>
        <begin position="649"/>
        <end position="667"/>
    </location>
</feature>
<protein>
    <recommendedName>
        <fullName evidence="4 12">GPI ethanolamine phosphate transferase 1</fullName>
        <ecNumber evidence="12">2.-.-.-</ecNumber>
    </recommendedName>
</protein>
<accession>A0A1B6C8V4</accession>
<evidence type="ECO:0000256" key="3">
    <source>
        <dbReference type="ARBA" id="ARBA00008400"/>
    </source>
</evidence>
<evidence type="ECO:0000256" key="2">
    <source>
        <dbReference type="ARBA" id="ARBA00004687"/>
    </source>
</evidence>
<dbReference type="InterPro" id="IPR017850">
    <property type="entry name" value="Alkaline_phosphatase_core_sf"/>
</dbReference>
<dbReference type="EMBL" id="GEDC01027361">
    <property type="protein sequence ID" value="JAS09937.1"/>
    <property type="molecule type" value="Transcribed_RNA"/>
</dbReference>
<feature type="transmembrane region" description="Helical" evidence="12">
    <location>
        <begin position="590"/>
        <end position="609"/>
    </location>
</feature>
<feature type="transmembrane region" description="Helical" evidence="12">
    <location>
        <begin position="509"/>
        <end position="526"/>
    </location>
</feature>
<dbReference type="UniPathway" id="UPA00196"/>
<evidence type="ECO:0000256" key="10">
    <source>
        <dbReference type="ARBA" id="ARBA00023136"/>
    </source>
</evidence>
<feature type="transmembrane region" description="Helical" evidence="12">
    <location>
        <begin position="538"/>
        <end position="557"/>
    </location>
</feature>
<feature type="transmembrane region" description="Helical" evidence="12">
    <location>
        <begin position="727"/>
        <end position="747"/>
    </location>
</feature>
<feature type="transmembrane region" description="Helical" evidence="12">
    <location>
        <begin position="615"/>
        <end position="637"/>
    </location>
</feature>
<keyword evidence="7 12" id="KW-0812">Transmembrane</keyword>
<dbReference type="InterPro" id="IPR007070">
    <property type="entry name" value="GPI_EtnP_transferase_1"/>
</dbReference>
<dbReference type="FunFam" id="3.40.720.10:FF:000015">
    <property type="entry name" value="GPI ethanolamine phosphate transferase 1"/>
    <property type="match status" value="1"/>
</dbReference>
<dbReference type="InterPro" id="IPR002591">
    <property type="entry name" value="Phosphodiest/P_Trfase"/>
</dbReference>
<feature type="transmembrane region" description="Helical" evidence="12">
    <location>
        <begin position="679"/>
        <end position="698"/>
    </location>
</feature>
<evidence type="ECO:0000313" key="14">
    <source>
        <dbReference type="EMBL" id="JAS09937.1"/>
    </source>
</evidence>
<proteinExistence type="inferred from homology"/>
<reference evidence="14" key="1">
    <citation type="submission" date="2015-12" db="EMBL/GenBank/DDBJ databases">
        <title>De novo transcriptome assembly of four potential Pierce s Disease insect vectors from Arizona vineyards.</title>
        <authorList>
            <person name="Tassone E.E."/>
        </authorList>
    </citation>
    <scope>NUCLEOTIDE SEQUENCE</scope>
</reference>
<feature type="transmembrane region" description="Helical" evidence="12">
    <location>
        <begin position="888"/>
        <end position="910"/>
    </location>
</feature>
<evidence type="ECO:0000256" key="4">
    <source>
        <dbReference type="ARBA" id="ARBA00020831"/>
    </source>
</evidence>
<dbReference type="GO" id="GO:0005789">
    <property type="term" value="C:endoplasmic reticulum membrane"/>
    <property type="evidence" value="ECO:0007669"/>
    <property type="project" value="UniProtKB-SubCell"/>
</dbReference>
<dbReference type="GO" id="GO:0051377">
    <property type="term" value="F:mannose-ethanolamine phosphotransferase activity"/>
    <property type="evidence" value="ECO:0007669"/>
    <property type="project" value="UniProtKB-UniRule"/>
</dbReference>
<evidence type="ECO:0000256" key="11">
    <source>
        <dbReference type="ARBA" id="ARBA00023180"/>
    </source>
</evidence>
<evidence type="ECO:0000256" key="5">
    <source>
        <dbReference type="ARBA" id="ARBA00022502"/>
    </source>
</evidence>
<keyword evidence="8 12" id="KW-0256">Endoplasmic reticulum</keyword>
<keyword evidence="10 12" id="KW-0472">Membrane</keyword>
<keyword evidence="11" id="KW-0325">Glycoprotein</keyword>
<dbReference type="InterPro" id="IPR037671">
    <property type="entry name" value="PIGN_N"/>
</dbReference>
<name>A0A1B6C8V4_9HEMI</name>
<evidence type="ECO:0000259" key="13">
    <source>
        <dbReference type="Pfam" id="PF04987"/>
    </source>
</evidence>
<feature type="transmembrane region" description="Helical" evidence="12">
    <location>
        <begin position="435"/>
        <end position="461"/>
    </location>
</feature>
<feature type="transmembrane region" description="Helical" evidence="12">
    <location>
        <begin position="781"/>
        <end position="799"/>
    </location>
</feature>
<dbReference type="SUPFAM" id="SSF53649">
    <property type="entry name" value="Alkaline phosphatase-like"/>
    <property type="match status" value="1"/>
</dbReference>
<dbReference type="EC" id="2.-.-.-" evidence="12"/>
<keyword evidence="6 12" id="KW-0808">Transferase</keyword>
<dbReference type="GO" id="GO:0006506">
    <property type="term" value="P:GPI anchor biosynthetic process"/>
    <property type="evidence" value="ECO:0007669"/>
    <property type="project" value="UniProtKB-UniPathway"/>
</dbReference>
<feature type="transmembrane region" description="Helical" evidence="12">
    <location>
        <begin position="482"/>
        <end position="503"/>
    </location>
</feature>
<feature type="domain" description="GPI ethanolamine phosphate transferase 1 C-terminal" evidence="13">
    <location>
        <begin position="428"/>
        <end position="876"/>
    </location>
</feature>
<sequence>MFTVIFGFLIHLVFLLSIFDIYFKSPIIHGIPSLINEITPPSKRLVLFLTDGLRADSFFSWDLEDYRPTYLRSIINYRGVWGVSHTRVPTESRPGHVALIAGIYEDPSAVFKGWKENPVEFDSVFNRSTVTYSWGSPDILSIFSKGAPEGKIHTFAYSSDSEDFSGRNNSASFVSIWVFQQVEEFFKKAEHNEELKSILFKQGIVFFLHLLGPDIAGHANKPHSIEYKENILVIDKGVEKIENIINNFYNDNKTAFILTADHGMTDWGSHGAGTAHETETPLVMWGAGVAKPHKTESNMSKTPQHWRLGNVVRHDINQADLVPVMATMLGLSIPVNSVGVMPAGLLNLSYHDSSLALSQNAFQMASHYGRKRDLVKSGTLPLLYRHFPQMHDKEEDVMKNNIGKLIREKKFTEANVESKRLLELSLLGLDYYHNYYQGLLLGCVTLSFMGWILWLCCLLLPEDPLISNKNLDTGKQNNEEKLFKPIVDIFFAITHIIAVILIFVQSLPLQYYVYCCLPIWLWWIVGRKVKLIFNSIRFMKIHPIQLVASGIVGLIGLELLAFSFYYRGILSVIMCALSLWPLGKCEVPKLLQLSWFISSLVLAVFPALPTVGSEIQIHLVYICGWLWLTVGILIAFLMKYYTKDYSLKVSLIKLTMFPITIWVIYSTSNSFSNKHGLPLLNQLLSWAFLVISLIQPFISSTLVLPRLSNISLAFAVPYLFLCTGHEAFFLLAIFINLFIWLILEVIVDKNQQKILTSNFQNVSEDNDRSFVTLNDFRRSSFFLIYVIVSFFGTGNIASINSFDPVWVRCFLTVFSPFTMTLLIVCKTIIPLFLVSCTFRAINIITKTPIQYLLIIVLILSDIMGLHFLYAVKNKGSWLDIGTSISHYVIVQCLTLFIVVLYGIATIYTNYSLINNQAPKDQSLESKPSHIQVKMMRRSKMSKLVLK</sequence>
<dbReference type="CDD" id="cd16020">
    <property type="entry name" value="GPI_EPT_1"/>
    <property type="match status" value="1"/>
</dbReference>
<evidence type="ECO:0000256" key="7">
    <source>
        <dbReference type="ARBA" id="ARBA00022692"/>
    </source>
</evidence>